<dbReference type="SUPFAM" id="SSF54427">
    <property type="entry name" value="NTF2-like"/>
    <property type="match status" value="1"/>
</dbReference>
<dbReference type="STRING" id="1120964.GCA_001313265_06590"/>
<dbReference type="Gene3D" id="3.10.450.50">
    <property type="match status" value="1"/>
</dbReference>
<evidence type="ECO:0000313" key="2">
    <source>
        <dbReference type="Proteomes" id="UP000236736"/>
    </source>
</evidence>
<name>A0A1H5VEZ5_9BACT</name>
<evidence type="ECO:0008006" key="3">
    <source>
        <dbReference type="Google" id="ProtNLM"/>
    </source>
</evidence>
<sequence length="176" mass="19966">MKKLSLFCVFATLLFACENTKRYTQQSAEIETVKSIIGNYVNGEWEAYQSHYAEGAQIFFNATEDKPATIQQIIAQQKMEVEPFSSYSFDRENEAIEMVLDDKGETWVNYWGVWKGTLAATGKTYETPIHLTSQFVDGKIVKSYGYWDNAPLQLDMMAMQLAAEKAAQQAAEESPK</sequence>
<dbReference type="InterPro" id="IPR032710">
    <property type="entry name" value="NTF2-like_dom_sf"/>
</dbReference>
<proteinExistence type="predicted"/>
<dbReference type="RefSeq" id="WP_103924325.1">
    <property type="nucleotide sequence ID" value="NZ_FNVR01000006.1"/>
</dbReference>
<dbReference type="AlphaFoldDB" id="A0A1H5VEZ5"/>
<dbReference type="OrthoDB" id="824753at2"/>
<protein>
    <recommendedName>
        <fullName evidence="3">SnoaL-like domain-containing protein</fullName>
    </recommendedName>
</protein>
<reference evidence="2" key="1">
    <citation type="submission" date="2016-10" db="EMBL/GenBank/DDBJ databases">
        <authorList>
            <person name="Varghese N."/>
            <person name="Submissions S."/>
        </authorList>
    </citation>
    <scope>NUCLEOTIDE SEQUENCE [LARGE SCALE GENOMIC DNA]</scope>
    <source>
        <strain evidence="2">DSM 17298</strain>
    </source>
</reference>
<organism evidence="1 2">
    <name type="scientific">Algoriphagus boritolerans DSM 17298 = JCM 18970</name>
    <dbReference type="NCBI Taxonomy" id="1120964"/>
    <lineage>
        <taxon>Bacteria</taxon>
        <taxon>Pseudomonadati</taxon>
        <taxon>Bacteroidota</taxon>
        <taxon>Cytophagia</taxon>
        <taxon>Cytophagales</taxon>
        <taxon>Cyclobacteriaceae</taxon>
        <taxon>Algoriphagus</taxon>
    </lineage>
</organism>
<gene>
    <name evidence="1" type="ORF">SAMN03080598_01656</name>
</gene>
<keyword evidence="2" id="KW-1185">Reference proteome</keyword>
<dbReference type="PROSITE" id="PS51257">
    <property type="entry name" value="PROKAR_LIPOPROTEIN"/>
    <property type="match status" value="1"/>
</dbReference>
<evidence type="ECO:0000313" key="1">
    <source>
        <dbReference type="EMBL" id="SEF85067.1"/>
    </source>
</evidence>
<dbReference type="Proteomes" id="UP000236736">
    <property type="component" value="Unassembled WGS sequence"/>
</dbReference>
<dbReference type="EMBL" id="FNVR01000006">
    <property type="protein sequence ID" value="SEF85067.1"/>
    <property type="molecule type" value="Genomic_DNA"/>
</dbReference>
<accession>A0A1H5VEZ5</accession>